<dbReference type="InterPro" id="IPR050126">
    <property type="entry name" value="Ap4A_hydrolase"/>
</dbReference>
<evidence type="ECO:0000259" key="1">
    <source>
        <dbReference type="Pfam" id="PF00149"/>
    </source>
</evidence>
<proteinExistence type="predicted"/>
<dbReference type="GO" id="GO:0005737">
    <property type="term" value="C:cytoplasm"/>
    <property type="evidence" value="ECO:0007669"/>
    <property type="project" value="TreeGrafter"/>
</dbReference>
<dbReference type="GO" id="GO:0008803">
    <property type="term" value="F:bis(5'-nucleosyl)-tetraphosphatase (symmetrical) activity"/>
    <property type="evidence" value="ECO:0007669"/>
    <property type="project" value="TreeGrafter"/>
</dbReference>
<name>A0A1Y3CKL0_9GAMM</name>
<dbReference type="InterPro" id="IPR029052">
    <property type="entry name" value="Metallo-depent_PP-like"/>
</dbReference>
<dbReference type="PANTHER" id="PTHR42850:SF10">
    <property type="entry name" value="SERINE_THREONINE-PROTEIN PHOSPHATASE 1"/>
    <property type="match status" value="1"/>
</dbReference>
<sequence length="245" mass="28544">MVWWKNILNLGQRDLVQLKTQIYQHTRGRLFVVGDLHGCYDQLMQKLADVQFNFEQDLLIAVGDLVDRGPESLKCLNLIDQPWFKAILGNHEEMCILSKVDRKMANLHADHGGEWFYHLAPIQREQVRKQCLTLPVILEVEFQNQRYGFVHADIDHNDWNEFKQSVQSQHELALWGRGRIRNKRPALYGKIQGIDQVFLGHTVIDFVTKRDNCYYLDTGCVFGRKLTLVEISPSISIEQQIKVVD</sequence>
<evidence type="ECO:0000313" key="3">
    <source>
        <dbReference type="Proteomes" id="UP000242765"/>
    </source>
</evidence>
<accession>A0A1Y3CKL0</accession>
<comment type="caution">
    <text evidence="2">The sequence shown here is derived from an EMBL/GenBank/DDBJ whole genome shotgun (WGS) entry which is preliminary data.</text>
</comment>
<dbReference type="SUPFAM" id="SSF56300">
    <property type="entry name" value="Metallo-dependent phosphatases"/>
    <property type="match status" value="1"/>
</dbReference>
<feature type="domain" description="Calcineurin-like phosphoesterase" evidence="1">
    <location>
        <begin position="29"/>
        <end position="203"/>
    </location>
</feature>
<dbReference type="Gene3D" id="3.60.21.10">
    <property type="match status" value="1"/>
</dbReference>
<dbReference type="GO" id="GO:0110154">
    <property type="term" value="P:RNA decapping"/>
    <property type="evidence" value="ECO:0007669"/>
    <property type="project" value="TreeGrafter"/>
</dbReference>
<dbReference type="OrthoDB" id="5296354at2"/>
<dbReference type="PANTHER" id="PTHR42850">
    <property type="entry name" value="METALLOPHOSPHOESTERASE"/>
    <property type="match status" value="1"/>
</dbReference>
<evidence type="ECO:0000313" key="2">
    <source>
        <dbReference type="EMBL" id="OTG67132.1"/>
    </source>
</evidence>
<dbReference type="Proteomes" id="UP000242765">
    <property type="component" value="Unassembled WGS sequence"/>
</dbReference>
<gene>
    <name evidence="2" type="ORF">B9T28_00345</name>
</gene>
<dbReference type="EMBL" id="NEGB01000001">
    <property type="protein sequence ID" value="OTG67132.1"/>
    <property type="molecule type" value="Genomic_DNA"/>
</dbReference>
<dbReference type="InterPro" id="IPR004843">
    <property type="entry name" value="Calcineurin-like_PHP"/>
</dbReference>
<dbReference type="AlphaFoldDB" id="A0A1Y3CKL0"/>
<dbReference type="STRING" id="1977882.B9T28_00345"/>
<protein>
    <submittedName>
        <fullName evidence="2">Serine/threonine-protein phosphatase 2</fullName>
    </submittedName>
</protein>
<reference evidence="2 3" key="1">
    <citation type="submission" date="2017-04" db="EMBL/GenBank/DDBJ databases">
        <title>High diversity of culturable Acinetobacter species in natural soil and water ecosystems.</title>
        <authorList>
            <person name="Nemec A."/>
            <person name="Radolfova-Krizova L."/>
        </authorList>
    </citation>
    <scope>NUCLEOTIDE SEQUENCE [LARGE SCALE GENOMIC DNA]</scope>
    <source>
        <strain evidence="2 3">ANC 4999</strain>
    </source>
</reference>
<dbReference type="Pfam" id="PF00149">
    <property type="entry name" value="Metallophos"/>
    <property type="match status" value="1"/>
</dbReference>
<dbReference type="GO" id="GO:0016791">
    <property type="term" value="F:phosphatase activity"/>
    <property type="evidence" value="ECO:0007669"/>
    <property type="project" value="TreeGrafter"/>
</dbReference>
<keyword evidence="3" id="KW-1185">Reference proteome</keyword>
<organism evidence="2 3">
    <name type="scientific">Acinetobacter silvestris</name>
    <dbReference type="NCBI Taxonomy" id="1977882"/>
    <lineage>
        <taxon>Bacteria</taxon>
        <taxon>Pseudomonadati</taxon>
        <taxon>Pseudomonadota</taxon>
        <taxon>Gammaproteobacteria</taxon>
        <taxon>Moraxellales</taxon>
        <taxon>Moraxellaceae</taxon>
        <taxon>Acinetobacter</taxon>
    </lineage>
</organism>